<dbReference type="AlphaFoldDB" id="S0DEN2"/>
<organism evidence="1">
    <name type="scientific">termite gut metagenome</name>
    <dbReference type="NCBI Taxonomy" id="433724"/>
    <lineage>
        <taxon>unclassified sequences</taxon>
        <taxon>metagenomes</taxon>
        <taxon>organismal metagenomes</taxon>
    </lineage>
</organism>
<sequence>MLTYYLSPIGFIVDDVYEQGKSFQGPDGYQDIWEYLLKEDAIGKVPEYASIRCVGSLDDRIISVNIVIGVDD</sequence>
<accession>S0DEN2</accession>
<evidence type="ECO:0000313" key="1">
    <source>
        <dbReference type="EMBL" id="CCO21803.1"/>
    </source>
</evidence>
<protein>
    <submittedName>
        <fullName evidence="1">Uncharacterized protein</fullName>
    </submittedName>
</protein>
<reference evidence="1" key="2">
    <citation type="journal article" date="2013" name="Biotechnol. Biofuels">
        <title>Mining for hemicellulases in the fungus-growing termite Pseudacanthotermes militaris using functional metagenomics.</title>
        <authorList>
            <person name="Bastien G."/>
            <person name="Arnal G."/>
            <person name="Bozonnet S."/>
            <person name="Laguerre S."/>
            <person name="Ferreira F."/>
            <person name="Faure R."/>
            <person name="Henrissat B."/>
            <person name="Lefevre F."/>
            <person name="Robe P."/>
            <person name="Bouchez O."/>
            <person name="Noirot C."/>
            <person name="Dumon C."/>
            <person name="O'Donohue M."/>
        </authorList>
    </citation>
    <scope>NUCLEOTIDE SEQUENCE</scope>
</reference>
<name>S0DEN2_9ZZZZ</name>
<dbReference type="EMBL" id="HF548330">
    <property type="protein sequence ID" value="CCO21803.1"/>
    <property type="molecule type" value="Genomic_DNA"/>
</dbReference>
<reference evidence="1" key="1">
    <citation type="submission" date="2012-10" db="EMBL/GenBank/DDBJ databases">
        <authorList>
            <person name="Sandrine L."/>
        </authorList>
    </citation>
    <scope>NUCLEOTIDE SEQUENCE</scope>
</reference>
<proteinExistence type="predicted"/>
<gene>
    <name evidence="1" type="ORF">BN138_991</name>
</gene>